<gene>
    <name evidence="1" type="ordered locus">Cyan7822_4494</name>
</gene>
<dbReference type="HOGENOM" id="CLU_042838_0_1_3"/>
<dbReference type="SUPFAM" id="SSF53254">
    <property type="entry name" value="Phosphoglycerate mutase-like"/>
    <property type="match status" value="1"/>
</dbReference>
<dbReference type="InterPro" id="IPR051710">
    <property type="entry name" value="Phosphatase_SH3-domain"/>
</dbReference>
<dbReference type="STRING" id="497965.Cyan7822_4494"/>
<dbReference type="SMART" id="SM00855">
    <property type="entry name" value="PGAM"/>
    <property type="match status" value="1"/>
</dbReference>
<dbReference type="Gene3D" id="3.40.50.1240">
    <property type="entry name" value="Phosphoglycerate mutase-like"/>
    <property type="match status" value="1"/>
</dbReference>
<evidence type="ECO:0000313" key="2">
    <source>
        <dbReference type="Proteomes" id="UP000008206"/>
    </source>
</evidence>
<dbReference type="Pfam" id="PF00300">
    <property type="entry name" value="His_Phos_1"/>
    <property type="match status" value="1"/>
</dbReference>
<accession>E0UC66</accession>
<dbReference type="InterPro" id="IPR013078">
    <property type="entry name" value="His_Pase_superF_clade-1"/>
</dbReference>
<keyword evidence="2" id="KW-1185">Reference proteome</keyword>
<reference evidence="2" key="1">
    <citation type="journal article" date="2011" name="MBio">
        <title>Novel metabolic attributes of the genus Cyanothece, comprising a group of unicellular nitrogen-fixing Cyanobacteria.</title>
        <authorList>
            <person name="Bandyopadhyay A."/>
            <person name="Elvitigala T."/>
            <person name="Welsh E."/>
            <person name="Stockel J."/>
            <person name="Liberton M."/>
            <person name="Min H."/>
            <person name="Sherman L.A."/>
            <person name="Pakrasi H.B."/>
        </authorList>
    </citation>
    <scope>NUCLEOTIDE SEQUENCE [LARGE SCALE GENOMIC DNA]</scope>
    <source>
        <strain evidence="2">PCC 7822</strain>
    </source>
</reference>
<dbReference type="Proteomes" id="UP000008206">
    <property type="component" value="Chromosome"/>
</dbReference>
<dbReference type="PANTHER" id="PTHR16469">
    <property type="entry name" value="UBIQUITIN-ASSOCIATED AND SH3 DOMAIN-CONTAINING BA-RELATED"/>
    <property type="match status" value="1"/>
</dbReference>
<dbReference type="KEGG" id="cyj:Cyan7822_4494"/>
<protein>
    <submittedName>
        <fullName evidence="1">Phosphoglycerate mutase</fullName>
    </submittedName>
</protein>
<sequence length="239" mass="27369">MTRLEYFSSKALVRGVQIIILELYSLMVNQTVWIARHGNRLDFVNPEWFNTAIRRYDPPLSEDGIIQAQQLGQRLKSENIAHIFASPFLRTIQTANQVAEALDLPIKLEAGLSEWLNPAWMTEAPQTHPKELLQLEYPRIDWRYTSRVIPQYPESEETMMRRSAETARQLVTQFSEDILLVGHGASVLGATWGLVEGNPQIQASLCCLVKIVRNTHTWEMLLKGDTSHLSQTEVIVRFN</sequence>
<dbReference type="AlphaFoldDB" id="E0UC66"/>
<dbReference type="EMBL" id="CP002198">
    <property type="protein sequence ID" value="ADN16404.1"/>
    <property type="molecule type" value="Genomic_DNA"/>
</dbReference>
<evidence type="ECO:0000313" key="1">
    <source>
        <dbReference type="EMBL" id="ADN16404.1"/>
    </source>
</evidence>
<dbReference type="eggNOG" id="COG0406">
    <property type="taxonomic scope" value="Bacteria"/>
</dbReference>
<organism evidence="1 2">
    <name type="scientific">Gloeothece verrucosa (strain PCC 7822)</name>
    <name type="common">Cyanothece sp. (strain PCC 7822)</name>
    <dbReference type="NCBI Taxonomy" id="497965"/>
    <lineage>
        <taxon>Bacteria</taxon>
        <taxon>Bacillati</taxon>
        <taxon>Cyanobacteriota</taxon>
        <taxon>Cyanophyceae</taxon>
        <taxon>Oscillatoriophycideae</taxon>
        <taxon>Chroococcales</taxon>
        <taxon>Aphanothecaceae</taxon>
        <taxon>Gloeothece</taxon>
        <taxon>Gloeothece verrucosa</taxon>
    </lineage>
</organism>
<dbReference type="InterPro" id="IPR029033">
    <property type="entry name" value="His_PPase_superfam"/>
</dbReference>
<dbReference type="CDD" id="cd07067">
    <property type="entry name" value="HP_PGM_like"/>
    <property type="match status" value="1"/>
</dbReference>
<name>E0UC66_GLOV7</name>
<proteinExistence type="predicted"/>
<dbReference type="PANTHER" id="PTHR16469:SF27">
    <property type="entry name" value="UBIQUITIN-ASSOCIATED AND SH3 DOMAIN-CONTAINING BA-RELATED"/>
    <property type="match status" value="1"/>
</dbReference>